<name>A0ABY7B7Y9_9PSEU</name>
<feature type="transmembrane region" description="Helical" evidence="2">
    <location>
        <begin position="47"/>
        <end position="76"/>
    </location>
</feature>
<proteinExistence type="predicted"/>
<sequence>MTYPPPPGQYPGYQGFPPPPPGQFPGMPQYAGGVNQTIQPRPSAGTAIAAGALAVMGSALALTFVIDTFGLLVGLGGTRFTWLGWTQAFAYLIEVLTLGPGAVVLFLRRPLGRWLVLTGSLVQIAQGIIALIILWSSGLPSATMMSWNAGGIFLVLAMAIATAILAALPITGRWLASRNQLPAVQLPLLYAQQPPAYGQQQPGFPPQPPGYGQQPPQW</sequence>
<dbReference type="EMBL" id="CP113836">
    <property type="protein sequence ID" value="WAL68082.1"/>
    <property type="molecule type" value="Genomic_DNA"/>
</dbReference>
<evidence type="ECO:0000256" key="1">
    <source>
        <dbReference type="SAM" id="MobiDB-lite"/>
    </source>
</evidence>
<feature type="region of interest" description="Disordered" evidence="1">
    <location>
        <begin position="195"/>
        <end position="218"/>
    </location>
</feature>
<evidence type="ECO:0000313" key="3">
    <source>
        <dbReference type="EMBL" id="WAL68082.1"/>
    </source>
</evidence>
<evidence type="ECO:0000256" key="2">
    <source>
        <dbReference type="SAM" id="Phobius"/>
    </source>
</evidence>
<dbReference type="RefSeq" id="WP_268758177.1">
    <property type="nucleotide sequence ID" value="NZ_CP113836.1"/>
</dbReference>
<keyword evidence="2" id="KW-1133">Transmembrane helix</keyword>
<dbReference type="Proteomes" id="UP001163203">
    <property type="component" value="Chromosome"/>
</dbReference>
<feature type="transmembrane region" description="Helical" evidence="2">
    <location>
        <begin position="114"/>
        <end position="135"/>
    </location>
</feature>
<gene>
    <name evidence="3" type="ORF">ORV05_10050</name>
</gene>
<keyword evidence="2" id="KW-0812">Transmembrane</keyword>
<keyword evidence="4" id="KW-1185">Reference proteome</keyword>
<feature type="transmembrane region" description="Helical" evidence="2">
    <location>
        <begin position="147"/>
        <end position="168"/>
    </location>
</feature>
<accession>A0ABY7B7Y9</accession>
<organism evidence="3 4">
    <name type="scientific">Amycolatopsis cynarae</name>
    <dbReference type="NCBI Taxonomy" id="2995223"/>
    <lineage>
        <taxon>Bacteria</taxon>
        <taxon>Bacillati</taxon>
        <taxon>Actinomycetota</taxon>
        <taxon>Actinomycetes</taxon>
        <taxon>Pseudonocardiales</taxon>
        <taxon>Pseudonocardiaceae</taxon>
        <taxon>Amycolatopsis</taxon>
    </lineage>
</organism>
<reference evidence="3" key="1">
    <citation type="submission" date="2022-11" db="EMBL/GenBank/DDBJ databases">
        <authorList>
            <person name="Mo P."/>
        </authorList>
    </citation>
    <scope>NUCLEOTIDE SEQUENCE</scope>
    <source>
        <strain evidence="3">HUAS 11-8</strain>
    </source>
</reference>
<feature type="transmembrane region" description="Helical" evidence="2">
    <location>
        <begin position="88"/>
        <end position="107"/>
    </location>
</feature>
<protein>
    <submittedName>
        <fullName evidence="3">Uncharacterized protein</fullName>
    </submittedName>
</protein>
<keyword evidence="2" id="KW-0472">Membrane</keyword>
<evidence type="ECO:0000313" key="4">
    <source>
        <dbReference type="Proteomes" id="UP001163203"/>
    </source>
</evidence>